<organism evidence="2 3">
    <name type="scientific">Datura stramonium</name>
    <name type="common">Jimsonweed</name>
    <name type="synonym">Common thornapple</name>
    <dbReference type="NCBI Taxonomy" id="4076"/>
    <lineage>
        <taxon>Eukaryota</taxon>
        <taxon>Viridiplantae</taxon>
        <taxon>Streptophyta</taxon>
        <taxon>Embryophyta</taxon>
        <taxon>Tracheophyta</taxon>
        <taxon>Spermatophyta</taxon>
        <taxon>Magnoliopsida</taxon>
        <taxon>eudicotyledons</taxon>
        <taxon>Gunneridae</taxon>
        <taxon>Pentapetalae</taxon>
        <taxon>asterids</taxon>
        <taxon>lamiids</taxon>
        <taxon>Solanales</taxon>
        <taxon>Solanaceae</taxon>
        <taxon>Solanoideae</taxon>
        <taxon>Datureae</taxon>
        <taxon>Datura</taxon>
    </lineage>
</organism>
<evidence type="ECO:0000256" key="1">
    <source>
        <dbReference type="SAM" id="MobiDB-lite"/>
    </source>
</evidence>
<dbReference type="Proteomes" id="UP000823775">
    <property type="component" value="Unassembled WGS sequence"/>
</dbReference>
<comment type="caution">
    <text evidence="2">The sequence shown here is derived from an EMBL/GenBank/DDBJ whole genome shotgun (WGS) entry which is preliminary data.</text>
</comment>
<proteinExistence type="predicted"/>
<gene>
    <name evidence="2" type="ORF">HAX54_017269</name>
</gene>
<feature type="region of interest" description="Disordered" evidence="1">
    <location>
        <begin position="1"/>
        <end position="30"/>
    </location>
</feature>
<reference evidence="2 3" key="1">
    <citation type="journal article" date="2021" name="BMC Genomics">
        <title>Datura genome reveals duplications of psychoactive alkaloid biosynthetic genes and high mutation rate following tissue culture.</title>
        <authorList>
            <person name="Rajewski A."/>
            <person name="Carter-House D."/>
            <person name="Stajich J."/>
            <person name="Litt A."/>
        </authorList>
    </citation>
    <scope>NUCLEOTIDE SEQUENCE [LARGE SCALE GENOMIC DNA]</scope>
    <source>
        <strain evidence="2">AR-01</strain>
    </source>
</reference>
<evidence type="ECO:0000313" key="2">
    <source>
        <dbReference type="EMBL" id="MCD9559365.1"/>
    </source>
</evidence>
<name>A0ABS8ULN8_DATST</name>
<evidence type="ECO:0000313" key="3">
    <source>
        <dbReference type="Proteomes" id="UP000823775"/>
    </source>
</evidence>
<accession>A0ABS8ULN8</accession>
<dbReference type="EMBL" id="JACEIK010002137">
    <property type="protein sequence ID" value="MCD9559365.1"/>
    <property type="molecule type" value="Genomic_DNA"/>
</dbReference>
<feature type="compositionally biased region" description="Basic residues" evidence="1">
    <location>
        <begin position="1"/>
        <end position="21"/>
    </location>
</feature>
<keyword evidence="3" id="KW-1185">Reference proteome</keyword>
<protein>
    <submittedName>
        <fullName evidence="2">Uncharacterized protein</fullName>
    </submittedName>
</protein>
<sequence>MSRKKRETMVRRRKGEKRKTAGRGGRTSDCFVSISPENKWNGEERLVSSGRENGAGWLVSILVVWGWQSKGEMERSGGCICCFLMVVAGGVLVGEDGEGEERVCCAREIMVGAETVRKWRNKGEK</sequence>